<dbReference type="SUPFAM" id="SSF51735">
    <property type="entry name" value="NAD(P)-binding Rossmann-fold domains"/>
    <property type="match status" value="1"/>
</dbReference>
<reference evidence="1 2" key="1">
    <citation type="submission" date="2017-02" db="EMBL/GenBank/DDBJ databases">
        <title>The new phylogeny of genus Mycobacterium.</title>
        <authorList>
            <person name="Tortoli E."/>
            <person name="Trovato A."/>
            <person name="Cirillo D.M."/>
        </authorList>
    </citation>
    <scope>NUCLEOTIDE SEQUENCE [LARGE SCALE GENOMIC DNA]</scope>
    <source>
        <strain evidence="1 2">CCUG 56329</strain>
    </source>
</reference>
<keyword evidence="2" id="KW-1185">Reference proteome</keyword>
<name>A0ABX3TBM3_9MYCO</name>
<protein>
    <recommendedName>
        <fullName evidence="3">Dihydrodipicolinate reductase</fullName>
    </recommendedName>
</protein>
<dbReference type="Proteomes" id="UP000192847">
    <property type="component" value="Unassembled WGS sequence"/>
</dbReference>
<proteinExistence type="predicted"/>
<comment type="caution">
    <text evidence="1">The sequence shown here is derived from an EMBL/GenBank/DDBJ whole genome shotgun (WGS) entry which is preliminary data.</text>
</comment>
<dbReference type="Gene3D" id="3.40.50.720">
    <property type="entry name" value="NAD(P)-binding Rossmann-like Domain"/>
    <property type="match status" value="1"/>
</dbReference>
<feature type="non-terminal residue" evidence="1">
    <location>
        <position position="78"/>
    </location>
</feature>
<organism evidence="1 2">
    <name type="scientific">Mycobacterium timonense</name>
    <dbReference type="NCBI Taxonomy" id="701043"/>
    <lineage>
        <taxon>Bacteria</taxon>
        <taxon>Bacillati</taxon>
        <taxon>Actinomycetota</taxon>
        <taxon>Actinomycetes</taxon>
        <taxon>Mycobacteriales</taxon>
        <taxon>Mycobacteriaceae</taxon>
        <taxon>Mycobacterium</taxon>
        <taxon>Mycobacterium avium complex (MAC)</taxon>
    </lineage>
</organism>
<evidence type="ECO:0000313" key="2">
    <source>
        <dbReference type="Proteomes" id="UP000192847"/>
    </source>
</evidence>
<gene>
    <name evidence="1" type="ORF">BST46_31415</name>
</gene>
<sequence>KLRVIQWTTGKGGKLSLRGVLDDPRLELVGVYAFSEEKAGSDAGALCGRPDTGVLATTDIDALLALKADTVIYTPFMA</sequence>
<dbReference type="EMBL" id="MVIL01001189">
    <property type="protein sequence ID" value="ORB70560.1"/>
    <property type="molecule type" value="Genomic_DNA"/>
</dbReference>
<accession>A0ABX3TBM3</accession>
<feature type="non-terminal residue" evidence="1">
    <location>
        <position position="1"/>
    </location>
</feature>
<evidence type="ECO:0000313" key="1">
    <source>
        <dbReference type="EMBL" id="ORB70560.1"/>
    </source>
</evidence>
<evidence type="ECO:0008006" key="3">
    <source>
        <dbReference type="Google" id="ProtNLM"/>
    </source>
</evidence>
<dbReference type="InterPro" id="IPR036291">
    <property type="entry name" value="NAD(P)-bd_dom_sf"/>
</dbReference>